<dbReference type="EMBL" id="CAADFH010000002">
    <property type="protein sequence ID" value="VFJ87635.1"/>
    <property type="molecule type" value="Genomic_DNA"/>
</dbReference>
<accession>A0A450U7B8</accession>
<evidence type="ECO:0000313" key="2">
    <source>
        <dbReference type="EMBL" id="VFJ87635.1"/>
    </source>
</evidence>
<keyword evidence="1" id="KW-0472">Membrane</keyword>
<gene>
    <name evidence="2" type="ORF">BECKLFY1418A_GA0070994_10026</name>
</gene>
<feature type="transmembrane region" description="Helical" evidence="1">
    <location>
        <begin position="21"/>
        <end position="41"/>
    </location>
</feature>
<feature type="transmembrane region" description="Helical" evidence="1">
    <location>
        <begin position="47"/>
        <end position="67"/>
    </location>
</feature>
<protein>
    <submittedName>
        <fullName evidence="2">Uncharacterized protein</fullName>
    </submittedName>
</protein>
<sequence>MIDTKAVIDILGKAVADRKTIGIATVMGAIATVIGAIAAAAGKTAAAIVAVVVMGIAAASILVYLLVVASRESERRGEPAKDDPLRDLYPLLCCAVDHMDQCYQVEDHFFLANRNQARHSGEYCALAKRNPLSANDVENETAPTKFPDRGVFFIEGTGKDQLEALPNHLAMRQKPEYGIFGEREGACVLVEKIVESVHDIRGGEDALAQRLYQRFTGEYRSYENEDDPRFGSFQRKVQNWVDGATNKRSIIHVPIRDETPHRELIPILSGAKAFVDALPPFREGHILIVLFCFEKTYRSLGILSWIQRCRRHRKLAAQGILLLEAPFKFKFCARDWIGRFPNDLFPRRYRRKLESICGEKFESGRKWCCRELQRPLEKALAQVSLESSRD</sequence>
<proteinExistence type="predicted"/>
<organism evidence="2">
    <name type="scientific">Candidatus Kentrum sp. LFY</name>
    <dbReference type="NCBI Taxonomy" id="2126342"/>
    <lineage>
        <taxon>Bacteria</taxon>
        <taxon>Pseudomonadati</taxon>
        <taxon>Pseudomonadota</taxon>
        <taxon>Gammaproteobacteria</taxon>
        <taxon>Candidatus Kentrum</taxon>
    </lineage>
</organism>
<reference evidence="2" key="1">
    <citation type="submission" date="2019-02" db="EMBL/GenBank/DDBJ databases">
        <authorList>
            <person name="Gruber-Vodicka R. H."/>
            <person name="Seah K. B. B."/>
        </authorList>
    </citation>
    <scope>NUCLEOTIDE SEQUENCE</scope>
    <source>
        <strain evidence="2">BECK_M6</strain>
    </source>
</reference>
<keyword evidence="1" id="KW-1133">Transmembrane helix</keyword>
<keyword evidence="1" id="KW-0812">Transmembrane</keyword>
<dbReference type="AlphaFoldDB" id="A0A450U7B8"/>
<evidence type="ECO:0000256" key="1">
    <source>
        <dbReference type="SAM" id="Phobius"/>
    </source>
</evidence>
<name>A0A450U7B8_9GAMM</name>